<feature type="region of interest" description="Disordered" evidence="7">
    <location>
        <begin position="1"/>
        <end position="145"/>
    </location>
</feature>
<feature type="region of interest" description="Disordered" evidence="7">
    <location>
        <begin position="773"/>
        <end position="833"/>
    </location>
</feature>
<name>A0AAD9FVA8_PAPLA</name>
<dbReference type="PROSITE" id="PS51327">
    <property type="entry name" value="DICER_DSRBF"/>
    <property type="match status" value="1"/>
</dbReference>
<feature type="domain" description="RNase III" evidence="8">
    <location>
        <begin position="652"/>
        <end position="864"/>
    </location>
</feature>
<dbReference type="GO" id="GO:0005524">
    <property type="term" value="F:ATP binding"/>
    <property type="evidence" value="ECO:0007669"/>
    <property type="project" value="UniProtKB-KW"/>
</dbReference>
<keyword evidence="5" id="KW-0067">ATP-binding</keyword>
<evidence type="ECO:0008006" key="12">
    <source>
        <dbReference type="Google" id="ProtNLM"/>
    </source>
</evidence>
<dbReference type="SUPFAM" id="SSF69065">
    <property type="entry name" value="RNase III domain-like"/>
    <property type="match status" value="1"/>
</dbReference>
<dbReference type="GO" id="GO:0004525">
    <property type="term" value="F:ribonuclease III activity"/>
    <property type="evidence" value="ECO:0007669"/>
    <property type="project" value="InterPro"/>
</dbReference>
<protein>
    <recommendedName>
        <fullName evidence="12">Dicer</fullName>
    </recommendedName>
</protein>
<dbReference type="PROSITE" id="PS50142">
    <property type="entry name" value="RNASE_3_2"/>
    <property type="match status" value="1"/>
</dbReference>
<dbReference type="InterPro" id="IPR036389">
    <property type="entry name" value="RNase_III_sf"/>
</dbReference>
<dbReference type="GO" id="GO:0005737">
    <property type="term" value="C:cytoplasm"/>
    <property type="evidence" value="ECO:0007669"/>
    <property type="project" value="TreeGrafter"/>
</dbReference>
<keyword evidence="1" id="KW-0677">Repeat</keyword>
<dbReference type="InterPro" id="IPR038248">
    <property type="entry name" value="Dicer_dimer_sf"/>
</dbReference>
<dbReference type="Proteomes" id="UP001182556">
    <property type="component" value="Unassembled WGS sequence"/>
</dbReference>
<evidence type="ECO:0000313" key="10">
    <source>
        <dbReference type="EMBL" id="KAK1926838.1"/>
    </source>
</evidence>
<dbReference type="PANTHER" id="PTHR14950:SF37">
    <property type="entry name" value="ENDORIBONUCLEASE DICER"/>
    <property type="match status" value="1"/>
</dbReference>
<keyword evidence="11" id="KW-1185">Reference proteome</keyword>
<dbReference type="GO" id="GO:0003723">
    <property type="term" value="F:RNA binding"/>
    <property type="evidence" value="ECO:0007669"/>
    <property type="project" value="UniProtKB-UniRule"/>
</dbReference>
<feature type="compositionally biased region" description="Basic and acidic residues" evidence="7">
    <location>
        <begin position="57"/>
        <end position="75"/>
    </location>
</feature>
<dbReference type="PANTHER" id="PTHR14950">
    <property type="entry name" value="DICER-RELATED"/>
    <property type="match status" value="1"/>
</dbReference>
<dbReference type="Gene3D" id="3.30.160.380">
    <property type="entry name" value="Dicer dimerisation domain"/>
    <property type="match status" value="1"/>
</dbReference>
<feature type="domain" description="Dicer dsRNA-binding fold" evidence="9">
    <location>
        <begin position="180"/>
        <end position="280"/>
    </location>
</feature>
<evidence type="ECO:0000259" key="9">
    <source>
        <dbReference type="PROSITE" id="PS51327"/>
    </source>
</evidence>
<dbReference type="Pfam" id="PF03368">
    <property type="entry name" value="Dicer_dimer"/>
    <property type="match status" value="1"/>
</dbReference>
<keyword evidence="6" id="KW-0694">RNA-binding</keyword>
<evidence type="ECO:0000256" key="1">
    <source>
        <dbReference type="ARBA" id="ARBA00022737"/>
    </source>
</evidence>
<keyword evidence="3" id="KW-0378">Hydrolase</keyword>
<dbReference type="GO" id="GO:0005634">
    <property type="term" value="C:nucleus"/>
    <property type="evidence" value="ECO:0007669"/>
    <property type="project" value="TreeGrafter"/>
</dbReference>
<dbReference type="SMART" id="SM00535">
    <property type="entry name" value="RIBOc"/>
    <property type="match status" value="1"/>
</dbReference>
<dbReference type="EMBL" id="JAODAN010000002">
    <property type="protein sequence ID" value="KAK1926838.1"/>
    <property type="molecule type" value="Genomic_DNA"/>
</dbReference>
<evidence type="ECO:0000256" key="5">
    <source>
        <dbReference type="ARBA" id="ARBA00022840"/>
    </source>
</evidence>
<dbReference type="CDD" id="cd00593">
    <property type="entry name" value="RIBOc"/>
    <property type="match status" value="1"/>
</dbReference>
<evidence type="ECO:0000259" key="8">
    <source>
        <dbReference type="PROSITE" id="PS50142"/>
    </source>
</evidence>
<evidence type="ECO:0000256" key="3">
    <source>
        <dbReference type="ARBA" id="ARBA00022801"/>
    </source>
</evidence>
<evidence type="ECO:0000256" key="6">
    <source>
        <dbReference type="PROSITE-ProRule" id="PRU00657"/>
    </source>
</evidence>
<keyword evidence="4" id="KW-0347">Helicase</keyword>
<evidence type="ECO:0000256" key="2">
    <source>
        <dbReference type="ARBA" id="ARBA00022741"/>
    </source>
</evidence>
<reference evidence="10" key="1">
    <citation type="submission" date="2023-02" db="EMBL/GenBank/DDBJ databases">
        <title>Identification and recombinant expression of a fungal hydrolase from Papiliotrema laurentii that hydrolyzes apple cutin and clears colloidal polyester polyurethane.</title>
        <authorList>
            <consortium name="DOE Joint Genome Institute"/>
            <person name="Roman V.A."/>
            <person name="Bojanowski C."/>
            <person name="Crable B.R."/>
            <person name="Wagner D.N."/>
            <person name="Hung C.S."/>
            <person name="Nadeau L.J."/>
            <person name="Schratz L."/>
            <person name="Haridas S."/>
            <person name="Pangilinan J."/>
            <person name="Lipzen A."/>
            <person name="Na H."/>
            <person name="Yan M."/>
            <person name="Ng V."/>
            <person name="Grigoriev I.V."/>
            <person name="Spatafora J.W."/>
            <person name="Barlow D."/>
            <person name="Biffinger J."/>
            <person name="Kelley-Loughnane N."/>
            <person name="Varaljay V.A."/>
            <person name="Crookes-Goodson W.J."/>
        </authorList>
    </citation>
    <scope>NUCLEOTIDE SEQUENCE</scope>
    <source>
        <strain evidence="10">5307AH</strain>
    </source>
</reference>
<evidence type="ECO:0000313" key="11">
    <source>
        <dbReference type="Proteomes" id="UP001182556"/>
    </source>
</evidence>
<keyword evidence="2" id="KW-0547">Nucleotide-binding</keyword>
<gene>
    <name evidence="10" type="ORF">DB88DRAFT_184336</name>
</gene>
<dbReference type="GO" id="GO:0004386">
    <property type="term" value="F:helicase activity"/>
    <property type="evidence" value="ECO:0007669"/>
    <property type="project" value="UniProtKB-KW"/>
</dbReference>
<evidence type="ECO:0000256" key="7">
    <source>
        <dbReference type="SAM" id="MobiDB-lite"/>
    </source>
</evidence>
<comment type="caution">
    <text evidence="10">The sequence shown here is derived from an EMBL/GenBank/DDBJ whole genome shotgun (WGS) entry which is preliminary data.</text>
</comment>
<dbReference type="AlphaFoldDB" id="A0AAD9FVA8"/>
<dbReference type="InterPro" id="IPR005034">
    <property type="entry name" value="Dicer_dimerisation"/>
</dbReference>
<dbReference type="InterPro" id="IPR000999">
    <property type="entry name" value="RNase_III_dom"/>
</dbReference>
<organism evidence="10 11">
    <name type="scientific">Papiliotrema laurentii</name>
    <name type="common">Cryptococcus laurentii</name>
    <dbReference type="NCBI Taxonomy" id="5418"/>
    <lineage>
        <taxon>Eukaryota</taxon>
        <taxon>Fungi</taxon>
        <taxon>Dikarya</taxon>
        <taxon>Basidiomycota</taxon>
        <taxon>Agaricomycotina</taxon>
        <taxon>Tremellomycetes</taxon>
        <taxon>Tremellales</taxon>
        <taxon>Rhynchogastremaceae</taxon>
        <taxon>Papiliotrema</taxon>
    </lineage>
</organism>
<dbReference type="GO" id="GO:0030422">
    <property type="term" value="P:siRNA processing"/>
    <property type="evidence" value="ECO:0007669"/>
    <property type="project" value="TreeGrafter"/>
</dbReference>
<accession>A0AAD9FVA8</accession>
<sequence>MSERSVGYTRVHDASTGHGVKRLRHHSSQSQDDIDYTGDHHGMTVDTRGMSHHARGAHGDIGEMPKGTSTRDEQLTSHTPALIKKRRLDDPSSSSSPATLGEVSMAHPTRDLPTLPMPSRTPVTASPAITGHTPPNPAPLVYNGSTSTPTFTTSSGSVLTLQNAGFIVSAYLQSYGFDPAQFRLTSTFTVIPSIAPVSRKRPAKPIDQQQQHQPPPDSLFHCTITLPSPCPVSSVTSPGTGYRSKDLAKKHATLETVKQLHSIGEVGDDLKPRARERVPKRERRYAHIAESVQRSIAGPLAHLDPGEMQRKADEFERGLLERVQRPVVGSTRDPVLKGVAEYPHLPHASFWDECPALDPSSLWPTVLELQIGGPFASRSGECRKLCLITSRPLPPLRNNGDEYTLDLAMPNAGPKQEKVEARVKMTRGKRMKPWERERLDQAMMYTQRLVRAQINKPAQGHLDSTRWLVTPLREDFQTGEKVRRRDIAWEEVDAGCDESFCQPFTFDDPEKLAKEAIDAVTTAKYEFSRRTFVKALRTDLSPASTDPSDPSGTKTILEGLPSAVALTRPTQSILHVDVVHNSRHGGFVAGLVNPKLLDKYLIPELAYRHCISASVFKTASMLPQTIAALDDLLVACQLSETLWAGSLDPPLALTALTCPSAHGAGHGKSYQRLEMLGDALLKLLTAVYLLYRLDGGPVDWDTLHQDKQVMVSNRTLQGRAIEAGVVPYIRGGSGKSKEWVPMGWEAEVKEMKEVKDGGDGQGAASGEQVLGTAKIAEQRGDPAKETAVTLSEDKEKDQATNDPLPAVPLGATHPDQPSPTNQTHAWSTKKPRPNDPVFLKQSLGDKTVADVAEALVGASYLSSQAHIDGAIQAMHILKMPLSGFHTWNEVVEHASKRNAELMREASTARTPPMSVLGYTYKVARHGRDALTLSSDATRKNRFLQYKILGDAVLDYCACKWPIPFSVVLFRSIAHPMAS</sequence>
<dbReference type="Gene3D" id="1.10.1520.10">
    <property type="entry name" value="Ribonuclease III domain"/>
    <property type="match status" value="1"/>
</dbReference>
<proteinExistence type="predicted"/>
<evidence type="ECO:0000256" key="4">
    <source>
        <dbReference type="ARBA" id="ARBA00022806"/>
    </source>
</evidence>